<evidence type="ECO:0000313" key="3">
    <source>
        <dbReference type="Proteomes" id="UP000324222"/>
    </source>
</evidence>
<dbReference type="Proteomes" id="UP000324222">
    <property type="component" value="Unassembled WGS sequence"/>
</dbReference>
<comment type="caution">
    <text evidence="2">The sequence shown here is derived from an EMBL/GenBank/DDBJ whole genome shotgun (WGS) entry which is preliminary data.</text>
</comment>
<feature type="compositionally biased region" description="Gly residues" evidence="1">
    <location>
        <begin position="8"/>
        <end position="21"/>
    </location>
</feature>
<evidence type="ECO:0000256" key="1">
    <source>
        <dbReference type="SAM" id="MobiDB-lite"/>
    </source>
</evidence>
<reference evidence="2 3" key="1">
    <citation type="submission" date="2019-05" db="EMBL/GenBank/DDBJ databases">
        <title>Another draft genome of Portunus trituberculatus and its Hox gene families provides insights of decapod evolution.</title>
        <authorList>
            <person name="Jeong J.-H."/>
            <person name="Song I."/>
            <person name="Kim S."/>
            <person name="Choi T."/>
            <person name="Kim D."/>
            <person name="Ryu S."/>
            <person name="Kim W."/>
        </authorList>
    </citation>
    <scope>NUCLEOTIDE SEQUENCE [LARGE SCALE GENOMIC DNA]</scope>
    <source>
        <tissue evidence="2">Muscle</tissue>
    </source>
</reference>
<evidence type="ECO:0000313" key="2">
    <source>
        <dbReference type="EMBL" id="MPC35995.1"/>
    </source>
</evidence>
<dbReference type="EMBL" id="VSRR010003401">
    <property type="protein sequence ID" value="MPC35995.1"/>
    <property type="molecule type" value="Genomic_DNA"/>
</dbReference>
<gene>
    <name evidence="2" type="ORF">E2C01_029436</name>
</gene>
<organism evidence="2 3">
    <name type="scientific">Portunus trituberculatus</name>
    <name type="common">Swimming crab</name>
    <name type="synonym">Neptunus trituberculatus</name>
    <dbReference type="NCBI Taxonomy" id="210409"/>
    <lineage>
        <taxon>Eukaryota</taxon>
        <taxon>Metazoa</taxon>
        <taxon>Ecdysozoa</taxon>
        <taxon>Arthropoda</taxon>
        <taxon>Crustacea</taxon>
        <taxon>Multicrustacea</taxon>
        <taxon>Malacostraca</taxon>
        <taxon>Eumalacostraca</taxon>
        <taxon>Eucarida</taxon>
        <taxon>Decapoda</taxon>
        <taxon>Pleocyemata</taxon>
        <taxon>Brachyura</taxon>
        <taxon>Eubrachyura</taxon>
        <taxon>Portunoidea</taxon>
        <taxon>Portunidae</taxon>
        <taxon>Portuninae</taxon>
        <taxon>Portunus</taxon>
    </lineage>
</organism>
<sequence length="82" mass="8860">MASTRATGGTGGGKDNGGGSKAGKDKSGRGKRVEKREYRRGKHNKCLFSGLFCTCVLMCEGKRFYFNSKDSILGVKMAMTKD</sequence>
<dbReference type="AlphaFoldDB" id="A0A5B7ERG2"/>
<accession>A0A5B7ERG2</accession>
<keyword evidence="3" id="KW-1185">Reference proteome</keyword>
<feature type="region of interest" description="Disordered" evidence="1">
    <location>
        <begin position="1"/>
        <end position="37"/>
    </location>
</feature>
<protein>
    <submittedName>
        <fullName evidence="2">Uncharacterized protein</fullName>
    </submittedName>
</protein>
<proteinExistence type="predicted"/>
<name>A0A5B7ERG2_PORTR</name>